<dbReference type="Proteomes" id="UP000534930">
    <property type="component" value="Unassembled WGS sequence"/>
</dbReference>
<dbReference type="SMART" id="SM00252">
    <property type="entry name" value="SH2"/>
    <property type="match status" value="1"/>
</dbReference>
<protein>
    <submittedName>
        <fullName evidence="7">TENS4 protein</fullName>
    </submittedName>
</protein>
<comment type="similarity">
    <text evidence="2">Belongs to the PTEN phosphatase protein family.</text>
</comment>
<evidence type="ECO:0000313" key="7">
    <source>
        <dbReference type="EMBL" id="NXH27431.1"/>
    </source>
</evidence>
<evidence type="ECO:0000256" key="4">
    <source>
        <dbReference type="PROSITE-ProRule" id="PRU00191"/>
    </source>
</evidence>
<feature type="region of interest" description="Disordered" evidence="5">
    <location>
        <begin position="287"/>
        <end position="367"/>
    </location>
</feature>
<evidence type="ECO:0000256" key="3">
    <source>
        <dbReference type="ARBA" id="ARBA00022999"/>
    </source>
</evidence>
<evidence type="ECO:0000313" key="8">
    <source>
        <dbReference type="Proteomes" id="UP000534930"/>
    </source>
</evidence>
<feature type="compositionally biased region" description="Low complexity" evidence="5">
    <location>
        <begin position="319"/>
        <end position="340"/>
    </location>
</feature>
<dbReference type="SUPFAM" id="SSF55550">
    <property type="entry name" value="SH2 domain"/>
    <property type="match status" value="1"/>
</dbReference>
<comment type="caution">
    <text evidence="7">The sequence shown here is derived from an EMBL/GenBank/DDBJ whole genome shotgun (WGS) entry which is preliminary data.</text>
</comment>
<dbReference type="Gene3D" id="2.30.29.30">
    <property type="entry name" value="Pleckstrin-homology domain (PH domain)/Phosphotyrosine-binding domain (PTB)"/>
    <property type="match status" value="1"/>
</dbReference>
<organism evidence="7 8">
    <name type="scientific">Myiagra hebetior</name>
    <dbReference type="NCBI Taxonomy" id="381031"/>
    <lineage>
        <taxon>Eukaryota</taxon>
        <taxon>Metazoa</taxon>
        <taxon>Chordata</taxon>
        <taxon>Craniata</taxon>
        <taxon>Vertebrata</taxon>
        <taxon>Euteleostomi</taxon>
        <taxon>Archelosauria</taxon>
        <taxon>Archosauria</taxon>
        <taxon>Dinosauria</taxon>
        <taxon>Saurischia</taxon>
        <taxon>Theropoda</taxon>
        <taxon>Coelurosauria</taxon>
        <taxon>Aves</taxon>
        <taxon>Neognathae</taxon>
        <taxon>Neoaves</taxon>
        <taxon>Telluraves</taxon>
        <taxon>Australaves</taxon>
        <taxon>Passeriformes</taxon>
        <taxon>Corvoidea</taxon>
        <taxon>Monarchidae</taxon>
        <taxon>Myiagra</taxon>
    </lineage>
</organism>
<evidence type="ECO:0000256" key="2">
    <source>
        <dbReference type="ARBA" id="ARBA00007881"/>
    </source>
</evidence>
<evidence type="ECO:0000256" key="1">
    <source>
        <dbReference type="ARBA" id="ARBA00004246"/>
    </source>
</evidence>
<dbReference type="EMBL" id="VWZQ01003838">
    <property type="protein sequence ID" value="NXH27431.1"/>
    <property type="molecule type" value="Genomic_DNA"/>
</dbReference>
<dbReference type="InterPro" id="IPR000980">
    <property type="entry name" value="SH2"/>
</dbReference>
<feature type="region of interest" description="Disordered" evidence="5">
    <location>
        <begin position="396"/>
        <end position="420"/>
    </location>
</feature>
<keyword evidence="3 4" id="KW-0727">SH2 domain</keyword>
<comment type="subcellular location">
    <subcellularLocation>
        <location evidence="1">Cell junction</location>
        <location evidence="1">Focal adhesion</location>
    </subcellularLocation>
</comment>
<feature type="compositionally biased region" description="Basic and acidic residues" evidence="5">
    <location>
        <begin position="155"/>
        <end position="168"/>
    </location>
</feature>
<feature type="domain" description="SH2" evidence="6">
    <location>
        <begin position="459"/>
        <end position="564"/>
    </location>
</feature>
<dbReference type="InterPro" id="IPR006020">
    <property type="entry name" value="PTB/PI_dom"/>
</dbReference>
<dbReference type="GO" id="GO:0005925">
    <property type="term" value="C:focal adhesion"/>
    <property type="evidence" value="ECO:0007669"/>
    <property type="project" value="UniProtKB-SubCell"/>
</dbReference>
<keyword evidence="8" id="KW-1185">Reference proteome</keyword>
<evidence type="ECO:0000259" key="6">
    <source>
        <dbReference type="PROSITE" id="PS50001"/>
    </source>
</evidence>
<feature type="region of interest" description="Disordered" evidence="5">
    <location>
        <begin position="138"/>
        <end position="272"/>
    </location>
</feature>
<reference evidence="7 8" key="1">
    <citation type="submission" date="2019-09" db="EMBL/GenBank/DDBJ databases">
        <title>Bird 10,000 Genomes (B10K) Project - Family phase.</title>
        <authorList>
            <person name="Zhang G."/>
        </authorList>
    </citation>
    <scope>NUCLEOTIDE SEQUENCE [LARGE SCALE GENOMIC DNA]</scope>
    <source>
        <strain evidence="7">B10K-DU-001-33</strain>
        <tissue evidence="7">Muscle</tissue>
    </source>
</reference>
<name>A0A7K9IMN4_9CORV</name>
<feature type="non-terminal residue" evidence="7">
    <location>
        <position position="720"/>
    </location>
</feature>
<dbReference type="PANTHER" id="PTHR45734">
    <property type="entry name" value="TENSIN"/>
    <property type="match status" value="1"/>
</dbReference>
<dbReference type="PROSITE" id="PS50001">
    <property type="entry name" value="SH2"/>
    <property type="match status" value="1"/>
</dbReference>
<feature type="non-terminal residue" evidence="7">
    <location>
        <position position="1"/>
    </location>
</feature>
<dbReference type="AlphaFoldDB" id="A0A7K9IMN4"/>
<dbReference type="InterPro" id="IPR033929">
    <property type="entry name" value="Tensin_PTB"/>
</dbReference>
<gene>
    <name evidence="7" type="primary">Tns4</name>
    <name evidence="7" type="ORF">MYIHEB_R07467</name>
</gene>
<evidence type="ECO:0000256" key="5">
    <source>
        <dbReference type="SAM" id="MobiDB-lite"/>
    </source>
</evidence>
<dbReference type="Gene3D" id="3.30.505.10">
    <property type="entry name" value="SH2 domain"/>
    <property type="match status" value="1"/>
</dbReference>
<dbReference type="PANTHER" id="PTHR45734:SF6">
    <property type="entry name" value="TENSIN-4"/>
    <property type="match status" value="1"/>
</dbReference>
<dbReference type="SUPFAM" id="SSF50729">
    <property type="entry name" value="PH domain-like"/>
    <property type="match status" value="1"/>
</dbReference>
<dbReference type="Pfam" id="PF08416">
    <property type="entry name" value="PTB"/>
    <property type="match status" value="1"/>
</dbReference>
<feature type="region of interest" description="Disordered" evidence="5">
    <location>
        <begin position="74"/>
        <end position="112"/>
    </location>
</feature>
<dbReference type="InterPro" id="IPR011993">
    <property type="entry name" value="PH-like_dom_sf"/>
</dbReference>
<feature type="compositionally biased region" description="Polar residues" evidence="5">
    <location>
        <begin position="184"/>
        <end position="203"/>
    </location>
</feature>
<feature type="compositionally biased region" description="Polar residues" evidence="5">
    <location>
        <begin position="288"/>
        <end position="311"/>
    </location>
</feature>
<dbReference type="SMART" id="SM00462">
    <property type="entry name" value="PTB"/>
    <property type="match status" value="1"/>
</dbReference>
<accession>A0A7K9IMN4</accession>
<dbReference type="Pfam" id="PF00017">
    <property type="entry name" value="SH2"/>
    <property type="match status" value="1"/>
</dbReference>
<dbReference type="InterPro" id="IPR013625">
    <property type="entry name" value="PTB"/>
</dbReference>
<dbReference type="InterPro" id="IPR036860">
    <property type="entry name" value="SH2_dom_sf"/>
</dbReference>
<sequence length="720" mass="76251">MSQVIESHVLRVGQTVCISSPEESKSLHPAGYPGKYIYYSTEAWTAPPSMVHPKARLLPGGRAFGAQPLPEHTAAHMQGKGQQNSPLERPPAPCQPKEEENTSVDPEAQPMSPSLDITIETLNQMILEIDPTFQPLPCRPVKDAARPAAQGDAAATKKQDPEAIDIKYIELTPGRATGPDLPQGSPSPSGTPFSRSPQANSFLPQKGPLGGKYSTSDSVVFSSPPGPSSPQSAALSCSKASESSSAPRQCLAGHTDTVSYSPGALGTSPGIDNLLKPVHVLRARQRGSWVSQLSTSPGSDTSYILGSSTHSLHNEDSDASAAACSSPGSSLGSPCSPSSGIVSPSREALAQSPSHPRAGTSLVQKGQASSCPPSILTSAADIPVLLVNGCLEQGDGPPRLAKAPPSSATQPPLPSCSPASRLGGLNNALSAPALSCLSDSSPRAGQPTMKFVMDTSKYWFKPTISRDRAIQLLRDKEPGAFVVRDSTSYRGSFGLAMKVPGSPSGSQTGEESSDLIRHFLIESSTKGVHLKGASEELYFGSLSAFVYQHSITPLALPCKLSIPTRDLADGEDSPDCSPKSALSLARRTAVCNVLYLSSVNVETLTGAPAILKGISCTLELETPPSPTLVHFRVTEQGVTLTDVQRKVFFRRHYPLAAIRFCGMDPENRKWQKYCKSSRIFGFVAKSQTDSENLCHLFAEYDTVQPVSLVIDLLRQLLPSP</sequence>
<dbReference type="InterPro" id="IPR051484">
    <property type="entry name" value="Tensin_PTEN_phosphatase"/>
</dbReference>
<feature type="compositionally biased region" description="Low complexity" evidence="5">
    <location>
        <begin position="216"/>
        <end position="246"/>
    </location>
</feature>
<proteinExistence type="inferred from homology"/>
<dbReference type="CDD" id="cd01213">
    <property type="entry name" value="PTB_tensin"/>
    <property type="match status" value="1"/>
</dbReference>